<feature type="domain" description="Gcp-like" evidence="1">
    <location>
        <begin position="32"/>
        <end position="224"/>
    </location>
</feature>
<dbReference type="RefSeq" id="WP_089534067.1">
    <property type="nucleotide sequence ID" value="NZ_CP022437.1"/>
</dbReference>
<keyword evidence="2" id="KW-0808">Transferase</keyword>
<protein>
    <submittedName>
        <fullName evidence="2">tRNA (Adenosine(37)-N6)-threonylcarbamoyltransferase complex dimerization subunit type 1 TsaB</fullName>
    </submittedName>
</protein>
<keyword evidence="3" id="KW-1185">Reference proteome</keyword>
<dbReference type="CDD" id="cd24032">
    <property type="entry name" value="ASKHA_NBD_TsaB"/>
    <property type="match status" value="1"/>
</dbReference>
<accession>A0A221MHD1</accession>
<dbReference type="InterPro" id="IPR043129">
    <property type="entry name" value="ATPase_NBD"/>
</dbReference>
<evidence type="ECO:0000259" key="1">
    <source>
        <dbReference type="Pfam" id="PF00814"/>
    </source>
</evidence>
<dbReference type="GO" id="GO:0002949">
    <property type="term" value="P:tRNA threonylcarbamoyladenosine modification"/>
    <property type="evidence" value="ECO:0007669"/>
    <property type="project" value="InterPro"/>
</dbReference>
<name>A0A221MHD1_9BACI</name>
<dbReference type="KEGG" id="vne:CFK40_19665"/>
<dbReference type="InterPro" id="IPR000905">
    <property type="entry name" value="Gcp-like_dom"/>
</dbReference>
<dbReference type="SUPFAM" id="SSF53067">
    <property type="entry name" value="Actin-like ATPase domain"/>
    <property type="match status" value="2"/>
</dbReference>
<dbReference type="Proteomes" id="UP000204391">
    <property type="component" value="Chromosome"/>
</dbReference>
<evidence type="ECO:0000313" key="2">
    <source>
        <dbReference type="EMBL" id="ASN07073.1"/>
    </source>
</evidence>
<dbReference type="GO" id="GO:0005829">
    <property type="term" value="C:cytosol"/>
    <property type="evidence" value="ECO:0007669"/>
    <property type="project" value="TreeGrafter"/>
</dbReference>
<dbReference type="PANTHER" id="PTHR11735:SF11">
    <property type="entry name" value="TRNA THREONYLCARBAMOYLADENOSINE BIOSYNTHESIS PROTEIN TSAB"/>
    <property type="match status" value="1"/>
</dbReference>
<dbReference type="OrthoDB" id="9784166at2"/>
<organism evidence="2 3">
    <name type="scientific">Virgibacillus necropolis</name>
    <dbReference type="NCBI Taxonomy" id="163877"/>
    <lineage>
        <taxon>Bacteria</taxon>
        <taxon>Bacillati</taxon>
        <taxon>Bacillota</taxon>
        <taxon>Bacilli</taxon>
        <taxon>Bacillales</taxon>
        <taxon>Bacillaceae</taxon>
        <taxon>Virgibacillus</taxon>
    </lineage>
</organism>
<reference evidence="2 3" key="1">
    <citation type="journal article" date="2003" name="Int. J. Syst. Evol. Microbiol.">
        <title>Virgibacillus carmonensis sp. nov., Virgibacillus necropolis sp. nov. and Virgibacillus picturae sp. nov., three novel species isolated from deteriorated mural paintings, transfer of the species of the genus salibacillus to Virgibacillus, as Virgibacillus marismortui comb. nov. and Virgibacillus salexigens comb. nov., and emended description of the genus Virgibacillus.</title>
        <authorList>
            <person name="Heyrman J."/>
            <person name="Logan N.A."/>
            <person name="Busse H.J."/>
            <person name="Balcaen A."/>
            <person name="Lebbe L."/>
            <person name="Rodriguez-Diaz M."/>
            <person name="Swings J."/>
            <person name="De Vos P."/>
        </authorList>
    </citation>
    <scope>NUCLEOTIDE SEQUENCE [LARGE SCALE GENOMIC DNA]</scope>
    <source>
        <strain evidence="2 3">LMG 19488</strain>
    </source>
</reference>
<sequence length="235" mass="26153">MNVLAIDTSNQIMGVAIVKDNILIGEVVTNLTKNHSVRLMPAIVQLMNDTQVKPEELDEVVVAMGPGSFTGVRIGLATAKAMAWSLEIPIKGISSLEVLAYQGSFFASAICPFFDARRGMVYTGLYQWNHNKMELVEEEVNMKMDEWLDHLAKEKKQILFLSQDIELYRSLIKEKLGDYALIPDANFHIAKPSHLALAGKGKKANNTHALTPNYLRLVEAEANWLKAQKEATKNG</sequence>
<gene>
    <name evidence="2" type="primary">tsaB</name>
    <name evidence="2" type="ORF">CFK40_19665</name>
</gene>
<dbReference type="GO" id="GO:0016740">
    <property type="term" value="F:transferase activity"/>
    <property type="evidence" value="ECO:0007669"/>
    <property type="project" value="UniProtKB-KW"/>
</dbReference>
<dbReference type="AlphaFoldDB" id="A0A221MHD1"/>
<dbReference type="Gene3D" id="3.30.420.40">
    <property type="match status" value="2"/>
</dbReference>
<dbReference type="EMBL" id="CP022437">
    <property type="protein sequence ID" value="ASN07073.1"/>
    <property type="molecule type" value="Genomic_DNA"/>
</dbReference>
<dbReference type="Pfam" id="PF00814">
    <property type="entry name" value="TsaD"/>
    <property type="match status" value="1"/>
</dbReference>
<dbReference type="InterPro" id="IPR022496">
    <property type="entry name" value="T6A_TsaB"/>
</dbReference>
<dbReference type="NCBIfam" id="TIGR03725">
    <property type="entry name" value="T6A_YeaZ"/>
    <property type="match status" value="1"/>
</dbReference>
<dbReference type="PANTHER" id="PTHR11735">
    <property type="entry name" value="TRNA N6-ADENOSINE THREONYLCARBAMOYLTRANSFERASE"/>
    <property type="match status" value="1"/>
</dbReference>
<proteinExistence type="predicted"/>
<evidence type="ECO:0000313" key="3">
    <source>
        <dbReference type="Proteomes" id="UP000204391"/>
    </source>
</evidence>